<proteinExistence type="predicted"/>
<protein>
    <submittedName>
        <fullName evidence="1">Membrane protein</fullName>
    </submittedName>
</protein>
<name>A0ACC6IC88_9ACTN</name>
<reference evidence="1" key="1">
    <citation type="submission" date="2023-08" db="EMBL/GenBank/DDBJ databases">
        <title>Functional and genomic diversity of the sorghum phyllosphere microbiome.</title>
        <authorList>
            <person name="Shade A."/>
        </authorList>
    </citation>
    <scope>NUCLEOTIDE SEQUENCE</scope>
    <source>
        <strain evidence="1">SORGH_AS_0885</strain>
    </source>
</reference>
<evidence type="ECO:0000313" key="2">
    <source>
        <dbReference type="Proteomes" id="UP001261666"/>
    </source>
</evidence>
<keyword evidence="2" id="KW-1185">Reference proteome</keyword>
<gene>
    <name evidence="1" type="ORF">QE364_000028</name>
</gene>
<evidence type="ECO:0000313" key="1">
    <source>
        <dbReference type="EMBL" id="MDR6208340.1"/>
    </source>
</evidence>
<dbReference type="Proteomes" id="UP001261666">
    <property type="component" value="Unassembled WGS sequence"/>
</dbReference>
<dbReference type="EMBL" id="JAVIZJ010000001">
    <property type="protein sequence ID" value="MDR6208340.1"/>
    <property type="molecule type" value="Genomic_DNA"/>
</dbReference>
<sequence>MTSTSEPFAVVPRRAHRGGRAVAPHRWPALVLAAGGVLAQMAFPFTDGGTLGLTTASVVLLAAAALADAWATRGPLAAATLAGVAGLGGLVAEAVGVRTGFPFGDYAYTGTLGLEVLGVPALVPLAWIMMAWPALAVARRLGGERRWAVALVGAAALTAWDVFLDPQMVDQGHWTWAHPSPGLPGIDDVPLTNYAGWLLVSFLMVGGLDRLVPRTSPDGGTGPAGRVSRDIALDAVPLAVYLWTYSSSVLAHAVFFGRPPVALVGGLLMGLVAVPLVVRLLREQPGGRRVLQRTGQRTGRDSGVGPR</sequence>
<organism evidence="1 2">
    <name type="scientific">Nocardioides zeae</name>
    <dbReference type="NCBI Taxonomy" id="1457234"/>
    <lineage>
        <taxon>Bacteria</taxon>
        <taxon>Bacillati</taxon>
        <taxon>Actinomycetota</taxon>
        <taxon>Actinomycetes</taxon>
        <taxon>Propionibacteriales</taxon>
        <taxon>Nocardioidaceae</taxon>
        <taxon>Nocardioides</taxon>
    </lineage>
</organism>
<accession>A0ACC6IC88</accession>
<comment type="caution">
    <text evidence="1">The sequence shown here is derived from an EMBL/GenBank/DDBJ whole genome shotgun (WGS) entry which is preliminary data.</text>
</comment>